<dbReference type="GO" id="GO:0004061">
    <property type="term" value="F:arylformamidase activity"/>
    <property type="evidence" value="ECO:0007669"/>
    <property type="project" value="InterPro"/>
</dbReference>
<dbReference type="SUPFAM" id="SSF102198">
    <property type="entry name" value="Putative cyclase"/>
    <property type="match status" value="1"/>
</dbReference>
<dbReference type="PANTHER" id="PTHR31118:SF12">
    <property type="entry name" value="CYCLASE-LIKE PROTEIN 2"/>
    <property type="match status" value="1"/>
</dbReference>
<dbReference type="OrthoDB" id="7108654at2759"/>
<evidence type="ECO:0000256" key="1">
    <source>
        <dbReference type="ARBA" id="ARBA00007865"/>
    </source>
</evidence>
<reference evidence="2 3" key="1">
    <citation type="submission" date="2019-05" db="EMBL/GenBank/DDBJ databases">
        <title>Another draft genome of Portunus trituberculatus and its Hox gene families provides insights of decapod evolution.</title>
        <authorList>
            <person name="Jeong J.-H."/>
            <person name="Song I."/>
            <person name="Kim S."/>
            <person name="Choi T."/>
            <person name="Kim D."/>
            <person name="Ryu S."/>
            <person name="Kim W."/>
        </authorList>
    </citation>
    <scope>NUCLEOTIDE SEQUENCE [LARGE SCALE GENOMIC DNA]</scope>
    <source>
        <tissue evidence="2">Muscle</tissue>
    </source>
</reference>
<sequence>MKCYGRNRLGNTVLEDTDLGIGKGGAEWLANHGKNNSHNTGIVGVGIDTLSLDKGQSVRMPAHVALFAGNIYGLENVANLDKLPPVGSYVTVMPIRVKGGTGAPARIIAEVGEDHSALASTLRPLLTCLLLPLILALRFL</sequence>
<protein>
    <submittedName>
        <fullName evidence="2">Uncharacterized protein</fullName>
    </submittedName>
</protein>
<name>A0A5B7FC52_PORTR</name>
<accession>A0A5B7FC52</accession>
<dbReference type="InterPro" id="IPR007325">
    <property type="entry name" value="KFase/CYL"/>
</dbReference>
<dbReference type="GO" id="GO:0019441">
    <property type="term" value="P:L-tryptophan catabolic process to kynurenine"/>
    <property type="evidence" value="ECO:0007669"/>
    <property type="project" value="InterPro"/>
</dbReference>
<proteinExistence type="inferred from homology"/>
<comment type="similarity">
    <text evidence="1">Belongs to the Cyclase 1 superfamily.</text>
</comment>
<keyword evidence="3" id="KW-1185">Reference proteome</keyword>
<comment type="caution">
    <text evidence="2">The sequence shown here is derived from an EMBL/GenBank/DDBJ whole genome shotgun (WGS) entry which is preliminary data.</text>
</comment>
<dbReference type="Gene3D" id="3.50.30.50">
    <property type="entry name" value="Putative cyclase"/>
    <property type="match status" value="1"/>
</dbReference>
<dbReference type="Proteomes" id="UP000324222">
    <property type="component" value="Unassembled WGS sequence"/>
</dbReference>
<gene>
    <name evidence="2" type="ORF">E2C01_036774</name>
</gene>
<dbReference type="AlphaFoldDB" id="A0A5B7FC52"/>
<dbReference type="PANTHER" id="PTHR31118">
    <property type="entry name" value="CYCLASE-LIKE PROTEIN 2"/>
    <property type="match status" value="1"/>
</dbReference>
<evidence type="ECO:0000313" key="2">
    <source>
        <dbReference type="EMBL" id="MPC43137.1"/>
    </source>
</evidence>
<evidence type="ECO:0000313" key="3">
    <source>
        <dbReference type="Proteomes" id="UP000324222"/>
    </source>
</evidence>
<organism evidence="2 3">
    <name type="scientific">Portunus trituberculatus</name>
    <name type="common">Swimming crab</name>
    <name type="synonym">Neptunus trituberculatus</name>
    <dbReference type="NCBI Taxonomy" id="210409"/>
    <lineage>
        <taxon>Eukaryota</taxon>
        <taxon>Metazoa</taxon>
        <taxon>Ecdysozoa</taxon>
        <taxon>Arthropoda</taxon>
        <taxon>Crustacea</taxon>
        <taxon>Multicrustacea</taxon>
        <taxon>Malacostraca</taxon>
        <taxon>Eumalacostraca</taxon>
        <taxon>Eucarida</taxon>
        <taxon>Decapoda</taxon>
        <taxon>Pleocyemata</taxon>
        <taxon>Brachyura</taxon>
        <taxon>Eubrachyura</taxon>
        <taxon>Portunoidea</taxon>
        <taxon>Portunidae</taxon>
        <taxon>Portuninae</taxon>
        <taxon>Portunus</taxon>
    </lineage>
</organism>
<dbReference type="InterPro" id="IPR037175">
    <property type="entry name" value="KFase_sf"/>
</dbReference>
<dbReference type="EMBL" id="VSRR010005701">
    <property type="protein sequence ID" value="MPC43137.1"/>
    <property type="molecule type" value="Genomic_DNA"/>
</dbReference>